<name>A0A3B0T878_9ZZZZ</name>
<dbReference type="Gene3D" id="1.20.1290.10">
    <property type="entry name" value="AhpD-like"/>
    <property type="match status" value="1"/>
</dbReference>
<evidence type="ECO:0000313" key="2">
    <source>
        <dbReference type="EMBL" id="VAW14625.1"/>
    </source>
</evidence>
<dbReference type="SUPFAM" id="SSF69118">
    <property type="entry name" value="AhpD-like"/>
    <property type="match status" value="1"/>
</dbReference>
<evidence type="ECO:0000259" key="1">
    <source>
        <dbReference type="Pfam" id="PF02627"/>
    </source>
</evidence>
<organism evidence="2">
    <name type="scientific">hydrothermal vent metagenome</name>
    <dbReference type="NCBI Taxonomy" id="652676"/>
    <lineage>
        <taxon>unclassified sequences</taxon>
        <taxon>metagenomes</taxon>
        <taxon>ecological metagenomes</taxon>
    </lineage>
</organism>
<dbReference type="Pfam" id="PF02627">
    <property type="entry name" value="CMD"/>
    <property type="match status" value="1"/>
</dbReference>
<dbReference type="InterPro" id="IPR003779">
    <property type="entry name" value="CMD-like"/>
</dbReference>
<proteinExistence type="predicted"/>
<protein>
    <submittedName>
        <fullName evidence="2">Possible carboxymuconolactone decarboxylase family protein</fullName>
        <ecNumber evidence="2">4.1.1.44</ecNumber>
    </submittedName>
</protein>
<dbReference type="NCBIfam" id="TIGR00778">
    <property type="entry name" value="ahpD_dom"/>
    <property type="match status" value="1"/>
</dbReference>
<dbReference type="PANTHER" id="PTHR33930">
    <property type="entry name" value="ALKYL HYDROPEROXIDE REDUCTASE AHPD"/>
    <property type="match status" value="1"/>
</dbReference>
<dbReference type="GO" id="GO:0051920">
    <property type="term" value="F:peroxiredoxin activity"/>
    <property type="evidence" value="ECO:0007669"/>
    <property type="project" value="InterPro"/>
</dbReference>
<dbReference type="InterPro" id="IPR004675">
    <property type="entry name" value="AhpD_core"/>
</dbReference>
<dbReference type="InterPro" id="IPR029032">
    <property type="entry name" value="AhpD-like"/>
</dbReference>
<dbReference type="EMBL" id="UOEM01000076">
    <property type="protein sequence ID" value="VAW14625.1"/>
    <property type="molecule type" value="Genomic_DNA"/>
</dbReference>
<dbReference type="AlphaFoldDB" id="A0A3B0T878"/>
<keyword evidence="2" id="KW-0456">Lyase</keyword>
<feature type="domain" description="Carboxymuconolactone decarboxylase-like" evidence="1">
    <location>
        <begin position="27"/>
        <end position="101"/>
    </location>
</feature>
<dbReference type="PANTHER" id="PTHR33930:SF2">
    <property type="entry name" value="BLR3452 PROTEIN"/>
    <property type="match status" value="1"/>
</dbReference>
<dbReference type="EC" id="4.1.1.44" evidence="2"/>
<reference evidence="2" key="1">
    <citation type="submission" date="2018-06" db="EMBL/GenBank/DDBJ databases">
        <authorList>
            <person name="Zhirakovskaya E."/>
        </authorList>
    </citation>
    <scope>NUCLEOTIDE SEQUENCE</scope>
</reference>
<gene>
    <name evidence="2" type="ORF">MNBD_ALPHA09-2163</name>
</gene>
<accession>A0A3B0T878</accession>
<sequence length="117" mass="11916">MVKDYIDIAAGVSKSAAALRKAIPGQMQGFAGLGAAAYKDNALPGKFKELIALAIGIAGRCEGCVAYHAKMAFEKGASREEVAETIGVAIQMGGGPSMVYGGEALAAYDAFADEDPA</sequence>
<dbReference type="GO" id="GO:0047575">
    <property type="term" value="F:4-carboxymuconolactone decarboxylase activity"/>
    <property type="evidence" value="ECO:0007669"/>
    <property type="project" value="UniProtKB-EC"/>
</dbReference>